<dbReference type="PANTHER" id="PTHR37300:SF1">
    <property type="entry name" value="UPF0291 PROTEIN YNZC"/>
    <property type="match status" value="1"/>
</dbReference>
<evidence type="ECO:0000256" key="2">
    <source>
        <dbReference type="HAMAP-Rule" id="MF_01103"/>
    </source>
</evidence>
<dbReference type="Gene3D" id="1.10.287.540">
    <property type="entry name" value="Helix hairpin bin"/>
    <property type="match status" value="1"/>
</dbReference>
<dbReference type="AlphaFoldDB" id="A0A0F5IAH6"/>
<feature type="region of interest" description="Disordered" evidence="3">
    <location>
        <begin position="1"/>
        <end position="30"/>
    </location>
</feature>
<accession>A0A0F5IAH6</accession>
<name>A0A0F5IAH6_BACTR</name>
<dbReference type="OrthoDB" id="390105at2"/>
<comment type="subcellular location">
    <subcellularLocation>
        <location evidence="2">Cytoplasm</location>
    </subcellularLocation>
</comment>
<evidence type="ECO:0000313" key="5">
    <source>
        <dbReference type="Proteomes" id="UP000031563"/>
    </source>
</evidence>
<dbReference type="SUPFAM" id="SSF158221">
    <property type="entry name" value="YnzC-like"/>
    <property type="match status" value="1"/>
</dbReference>
<dbReference type="InterPro" id="IPR009242">
    <property type="entry name" value="DUF896"/>
</dbReference>
<evidence type="ECO:0000256" key="1">
    <source>
        <dbReference type="ARBA" id="ARBA00022490"/>
    </source>
</evidence>
<proteinExistence type="inferred from homology"/>
<dbReference type="RefSeq" id="WP_039232485.1">
    <property type="nucleotide sequence ID" value="NZ_JWIQ02000004.1"/>
</dbReference>
<evidence type="ECO:0000256" key="3">
    <source>
        <dbReference type="SAM" id="MobiDB-lite"/>
    </source>
</evidence>
<dbReference type="HAMAP" id="MF_01103">
    <property type="entry name" value="UPF0291"/>
    <property type="match status" value="1"/>
</dbReference>
<dbReference type="Proteomes" id="UP000031563">
    <property type="component" value="Unassembled WGS sequence"/>
</dbReference>
<dbReference type="Pfam" id="PF05979">
    <property type="entry name" value="DUF896"/>
    <property type="match status" value="1"/>
</dbReference>
<dbReference type="STRING" id="1221996.QY95_00312"/>
<reference evidence="4" key="1">
    <citation type="submission" date="2015-02" db="EMBL/GenBank/DDBJ databases">
        <title>Genome Assembly of Bacillaceae bacterium MTCC 8252.</title>
        <authorList>
            <person name="Verma A."/>
            <person name="Khatri I."/>
            <person name="Mual P."/>
            <person name="Subramanian S."/>
            <person name="Krishnamurthi S."/>
        </authorList>
    </citation>
    <scope>NUCLEOTIDE SEQUENCE [LARGE SCALE GENOMIC DNA]</scope>
    <source>
        <strain evidence="4">MTCC 8252</strain>
    </source>
</reference>
<protein>
    <recommendedName>
        <fullName evidence="2">UPF0291 protein QY95_00312</fullName>
    </recommendedName>
</protein>
<comment type="similarity">
    <text evidence="2">Belongs to the UPF0291 family.</text>
</comment>
<organism evidence="4 5">
    <name type="scientific">Bacillus thermotolerans</name>
    <name type="common">Quasibacillus thermotolerans</name>
    <dbReference type="NCBI Taxonomy" id="1221996"/>
    <lineage>
        <taxon>Bacteria</taxon>
        <taxon>Bacillati</taxon>
        <taxon>Bacillota</taxon>
        <taxon>Bacilli</taxon>
        <taxon>Bacillales</taxon>
        <taxon>Bacillaceae</taxon>
        <taxon>Bacillus</taxon>
    </lineage>
</organism>
<evidence type="ECO:0000313" key="4">
    <source>
        <dbReference type="EMBL" id="KKB42463.1"/>
    </source>
</evidence>
<comment type="caution">
    <text evidence="4">The sequence shown here is derived from an EMBL/GenBank/DDBJ whole genome shotgun (WGS) entry which is preliminary data.</text>
</comment>
<accession>A0A0F5HZQ8</accession>
<dbReference type="PANTHER" id="PTHR37300">
    <property type="entry name" value="UPF0291 PROTEIN CBO2609/CLC_2481"/>
    <property type="match status" value="1"/>
</dbReference>
<dbReference type="EMBL" id="JWIR02000012">
    <property type="protein sequence ID" value="KKB42463.1"/>
    <property type="molecule type" value="Genomic_DNA"/>
</dbReference>
<keyword evidence="5" id="KW-1185">Reference proteome</keyword>
<dbReference type="GO" id="GO:0005737">
    <property type="term" value="C:cytoplasm"/>
    <property type="evidence" value="ECO:0007669"/>
    <property type="project" value="UniProtKB-SubCell"/>
</dbReference>
<keyword evidence="1 2" id="KW-0963">Cytoplasm</keyword>
<sequence>MLSSNKLARINELSKKSKAEGLTPKEQAEQKELRQEYLNAFRKSVKNTVENVRIFDPEGNEVTPKKVKNIQNRKRMH</sequence>
<gene>
    <name evidence="4" type="ORF">QY95_00312</name>
</gene>